<name>A0A517QGY4_9PLAN</name>
<evidence type="ECO:0000313" key="3">
    <source>
        <dbReference type="Proteomes" id="UP000315724"/>
    </source>
</evidence>
<dbReference type="Proteomes" id="UP000315724">
    <property type="component" value="Chromosome"/>
</dbReference>
<gene>
    <name evidence="2" type="ORF">Mal48_01210</name>
</gene>
<dbReference type="AlphaFoldDB" id="A0A517QGY4"/>
<dbReference type="KEGG" id="tpol:Mal48_01210"/>
<protein>
    <submittedName>
        <fullName evidence="2">Uncharacterized protein</fullName>
    </submittedName>
</protein>
<sequence>MASRRLQKRIEAEAAEKLGKTAKKTATKKKATRKKAKTTRKRKTKTAERKKIFWGVFSGTLKEEGRFAYDERDKAEEKLTALRNRSTKKLYFIQPIKETLSDSAAPEEDDEAIDAPAAASEESDEEEE</sequence>
<evidence type="ECO:0000313" key="2">
    <source>
        <dbReference type="EMBL" id="QDT30893.1"/>
    </source>
</evidence>
<organism evidence="2 3">
    <name type="scientific">Thalassoglobus polymorphus</name>
    <dbReference type="NCBI Taxonomy" id="2527994"/>
    <lineage>
        <taxon>Bacteria</taxon>
        <taxon>Pseudomonadati</taxon>
        <taxon>Planctomycetota</taxon>
        <taxon>Planctomycetia</taxon>
        <taxon>Planctomycetales</taxon>
        <taxon>Planctomycetaceae</taxon>
        <taxon>Thalassoglobus</taxon>
    </lineage>
</organism>
<dbReference type="RefSeq" id="WP_197441937.1">
    <property type="nucleotide sequence ID" value="NZ_CP036267.1"/>
</dbReference>
<accession>A0A517QGY4</accession>
<feature type="region of interest" description="Disordered" evidence="1">
    <location>
        <begin position="99"/>
        <end position="128"/>
    </location>
</feature>
<dbReference type="EMBL" id="CP036267">
    <property type="protein sequence ID" value="QDT30893.1"/>
    <property type="molecule type" value="Genomic_DNA"/>
</dbReference>
<proteinExistence type="predicted"/>
<reference evidence="2 3" key="1">
    <citation type="submission" date="2019-02" db="EMBL/GenBank/DDBJ databases">
        <title>Deep-cultivation of Planctomycetes and their phenomic and genomic characterization uncovers novel biology.</title>
        <authorList>
            <person name="Wiegand S."/>
            <person name="Jogler M."/>
            <person name="Boedeker C."/>
            <person name="Pinto D."/>
            <person name="Vollmers J."/>
            <person name="Rivas-Marin E."/>
            <person name="Kohn T."/>
            <person name="Peeters S.H."/>
            <person name="Heuer A."/>
            <person name="Rast P."/>
            <person name="Oberbeckmann S."/>
            <person name="Bunk B."/>
            <person name="Jeske O."/>
            <person name="Meyerdierks A."/>
            <person name="Storesund J.E."/>
            <person name="Kallscheuer N."/>
            <person name="Luecker S."/>
            <person name="Lage O.M."/>
            <person name="Pohl T."/>
            <person name="Merkel B.J."/>
            <person name="Hornburger P."/>
            <person name="Mueller R.-W."/>
            <person name="Bruemmer F."/>
            <person name="Labrenz M."/>
            <person name="Spormann A.M."/>
            <person name="Op den Camp H."/>
            <person name="Overmann J."/>
            <person name="Amann R."/>
            <person name="Jetten M.S.M."/>
            <person name="Mascher T."/>
            <person name="Medema M.H."/>
            <person name="Devos D.P."/>
            <person name="Kaster A.-K."/>
            <person name="Ovreas L."/>
            <person name="Rohde M."/>
            <person name="Galperin M.Y."/>
            <person name="Jogler C."/>
        </authorList>
    </citation>
    <scope>NUCLEOTIDE SEQUENCE [LARGE SCALE GENOMIC DNA]</scope>
    <source>
        <strain evidence="2 3">Mal48</strain>
    </source>
</reference>
<feature type="region of interest" description="Disordered" evidence="1">
    <location>
        <begin position="1"/>
        <end position="47"/>
    </location>
</feature>
<feature type="compositionally biased region" description="Basic residues" evidence="1">
    <location>
        <begin position="20"/>
        <end position="44"/>
    </location>
</feature>
<keyword evidence="3" id="KW-1185">Reference proteome</keyword>
<evidence type="ECO:0000256" key="1">
    <source>
        <dbReference type="SAM" id="MobiDB-lite"/>
    </source>
</evidence>
<feature type="compositionally biased region" description="Basic and acidic residues" evidence="1">
    <location>
        <begin position="8"/>
        <end position="19"/>
    </location>
</feature>